<gene>
    <name evidence="2" type="ORF">CRYO30217_01496</name>
</gene>
<accession>A0A916JLW9</accession>
<feature type="region of interest" description="Disordered" evidence="1">
    <location>
        <begin position="22"/>
        <end position="51"/>
    </location>
</feature>
<keyword evidence="3" id="KW-1185">Reference proteome</keyword>
<dbReference type="Proteomes" id="UP000683507">
    <property type="component" value="Chromosome"/>
</dbReference>
<dbReference type="EMBL" id="OU015584">
    <property type="protein sequence ID" value="CAG5080960.1"/>
    <property type="molecule type" value="Genomic_DNA"/>
</dbReference>
<reference evidence="2" key="1">
    <citation type="submission" date="2021-04" db="EMBL/GenBank/DDBJ databases">
        <authorList>
            <person name="Rodrigo-Torres L."/>
            <person name="Arahal R. D."/>
            <person name="Lucena T."/>
        </authorList>
    </citation>
    <scope>NUCLEOTIDE SEQUENCE</scope>
    <source>
        <strain evidence="2">AS29M-1</strain>
    </source>
</reference>
<dbReference type="RefSeq" id="WP_258541696.1">
    <property type="nucleotide sequence ID" value="NZ_OU015584.1"/>
</dbReference>
<protein>
    <submittedName>
        <fullName evidence="2">Uncharacterized protein</fullName>
    </submittedName>
</protein>
<evidence type="ECO:0000313" key="2">
    <source>
        <dbReference type="EMBL" id="CAG5080960.1"/>
    </source>
</evidence>
<evidence type="ECO:0000256" key="1">
    <source>
        <dbReference type="SAM" id="MobiDB-lite"/>
    </source>
</evidence>
<name>A0A916JLW9_9FLAO</name>
<proteinExistence type="predicted"/>
<dbReference type="AlphaFoldDB" id="A0A916JLW9"/>
<feature type="compositionally biased region" description="Acidic residues" evidence="1">
    <location>
        <begin position="25"/>
        <end position="48"/>
    </location>
</feature>
<organism evidence="2 3">
    <name type="scientific">Parvicella tangerina</name>
    <dbReference type="NCBI Taxonomy" id="2829795"/>
    <lineage>
        <taxon>Bacteria</taxon>
        <taxon>Pseudomonadati</taxon>
        <taxon>Bacteroidota</taxon>
        <taxon>Flavobacteriia</taxon>
        <taxon>Flavobacteriales</taxon>
        <taxon>Parvicellaceae</taxon>
        <taxon>Parvicella</taxon>
    </lineage>
</organism>
<evidence type="ECO:0000313" key="3">
    <source>
        <dbReference type="Proteomes" id="UP000683507"/>
    </source>
</evidence>
<dbReference type="KEGG" id="ptan:CRYO30217_01496"/>
<dbReference type="PROSITE" id="PS51257">
    <property type="entry name" value="PROKAR_LIPOPROTEIN"/>
    <property type="match status" value="1"/>
</dbReference>
<sequence length="197" mass="22841">MKIKYLIIVPVSILALGCSEQSVEQSEEPAMEESGDHDEETVEETQEDTDPRIESIDMKVAAINNRHDWDDGLLFEVHESTEGGEVMMYFDGEQVAYIEAHHFGEMGQVWNKYYLEEEKLIFVKESDISYSHPFYAEDELGTPEIDTMNNYSYFENDVLFRRIEDGDCGAPFADDYKLAEQERILKQLDKLMVNLEK</sequence>